<reference evidence="1 2" key="1">
    <citation type="submission" date="2019-12" db="EMBL/GenBank/DDBJ databases">
        <title>Isolation and characterization of three novel carbon monoxide-oxidizing members of Halobacteria from salione crusts and soils.</title>
        <authorList>
            <person name="Myers M.R."/>
            <person name="King G.M."/>
        </authorList>
    </citation>
    <scope>NUCLEOTIDE SEQUENCE [LARGE SCALE GENOMIC DNA]</scope>
    <source>
        <strain evidence="1 2">PCN9</strain>
    </source>
</reference>
<evidence type="ECO:0000313" key="1">
    <source>
        <dbReference type="EMBL" id="MXR22454.1"/>
    </source>
</evidence>
<proteinExistence type="predicted"/>
<gene>
    <name evidence="1" type="ORF">GRX66_18390</name>
</gene>
<organism evidence="1 2">
    <name type="scientific">Halobacterium bonnevillei</name>
    <dbReference type="NCBI Taxonomy" id="2692200"/>
    <lineage>
        <taxon>Archaea</taxon>
        <taxon>Methanobacteriati</taxon>
        <taxon>Methanobacteriota</taxon>
        <taxon>Stenosarchaea group</taxon>
        <taxon>Halobacteria</taxon>
        <taxon>Halobacteriales</taxon>
        <taxon>Halobacteriaceae</taxon>
        <taxon>Halobacterium</taxon>
    </lineage>
</organism>
<evidence type="ECO:0000313" key="2">
    <source>
        <dbReference type="Proteomes" id="UP000471521"/>
    </source>
</evidence>
<keyword evidence="2" id="KW-1185">Reference proteome</keyword>
<feature type="non-terminal residue" evidence="1">
    <location>
        <position position="247"/>
    </location>
</feature>
<accession>A0A6B0SKX0</accession>
<sequence>MTIQFDPLDGSYGIRVRDTSEGEQFPLRTDCAVDPTPAPTDDFTMPVDAAVAVEASALHAPVFTHAVVWQDGDVIHHADSEASAEQFGPGTFEINFTQPGAKLYVRVEDAVVAPRFADDHTFLDAVERTRFVVGVRSYHETPAGTVTVTDDPRDLMAGVSTFGSALKTLSPDRSWPTLRGHPPAFERGDDLEIPSAVEPPDTGITIEVPPAYGPIFTVAPLAFYLGASVEAGERPRLVAGNAVRAFD</sequence>
<name>A0A6B0SKX0_9EURY</name>
<comment type="caution">
    <text evidence="1">The sequence shown here is derived from an EMBL/GenBank/DDBJ whole genome shotgun (WGS) entry which is preliminary data.</text>
</comment>
<dbReference type="EMBL" id="WUUU01000286">
    <property type="protein sequence ID" value="MXR22454.1"/>
    <property type="molecule type" value="Genomic_DNA"/>
</dbReference>
<dbReference type="Proteomes" id="UP000471521">
    <property type="component" value="Unassembled WGS sequence"/>
</dbReference>
<dbReference type="AlphaFoldDB" id="A0A6B0SKX0"/>
<protein>
    <submittedName>
        <fullName evidence="1">Uncharacterized protein</fullName>
    </submittedName>
</protein>